<comment type="subcellular location">
    <subcellularLocation>
        <location evidence="1">Membrane</location>
    </subcellularLocation>
</comment>
<evidence type="ECO:0008006" key="8">
    <source>
        <dbReference type="Google" id="ProtNLM"/>
    </source>
</evidence>
<dbReference type="Gene3D" id="1.20.120.550">
    <property type="entry name" value="Membrane associated eicosanoid/glutathione metabolism-like domain"/>
    <property type="match status" value="1"/>
</dbReference>
<keyword evidence="3 5" id="KW-1133">Transmembrane helix</keyword>
<dbReference type="InterPro" id="IPR023352">
    <property type="entry name" value="MAPEG-like_dom_sf"/>
</dbReference>
<accession>A0ABZ0PIP8</accession>
<evidence type="ECO:0000256" key="4">
    <source>
        <dbReference type="ARBA" id="ARBA00023136"/>
    </source>
</evidence>
<feature type="transmembrane region" description="Helical" evidence="5">
    <location>
        <begin position="35"/>
        <end position="55"/>
    </location>
</feature>
<protein>
    <recommendedName>
        <fullName evidence="8">MAPEG family protein</fullName>
    </recommendedName>
</protein>
<dbReference type="Pfam" id="PF01124">
    <property type="entry name" value="MAPEG"/>
    <property type="match status" value="1"/>
</dbReference>
<keyword evidence="7" id="KW-1185">Reference proteome</keyword>
<evidence type="ECO:0000256" key="1">
    <source>
        <dbReference type="ARBA" id="ARBA00004370"/>
    </source>
</evidence>
<dbReference type="InterPro" id="IPR001129">
    <property type="entry name" value="Membr-assoc_MAPEG"/>
</dbReference>
<sequence>MASALLAAVAVFSLAAILGGASSGFGSSLESRLEVLAACLLAPAATLLFCIARLAKHRFFTPEDINGSALTEGSMRARLLQALLQNTLEQSALALPVYLLGALLLPGHLLGLVPAAAAMFLTGRALFYAGYAGGAASRALGFALTFYPTVLLAVIAVGARILRLAA</sequence>
<keyword evidence="2 5" id="KW-0812">Transmembrane</keyword>
<feature type="transmembrane region" description="Helical" evidence="5">
    <location>
        <begin position="140"/>
        <end position="162"/>
    </location>
</feature>
<evidence type="ECO:0000256" key="2">
    <source>
        <dbReference type="ARBA" id="ARBA00022692"/>
    </source>
</evidence>
<evidence type="ECO:0000256" key="5">
    <source>
        <dbReference type="SAM" id="Phobius"/>
    </source>
</evidence>
<name>A0ABZ0PIP8_9PROT</name>
<feature type="transmembrane region" description="Helical" evidence="5">
    <location>
        <begin position="97"/>
        <end position="120"/>
    </location>
</feature>
<dbReference type="SUPFAM" id="SSF161084">
    <property type="entry name" value="MAPEG domain-like"/>
    <property type="match status" value="1"/>
</dbReference>
<keyword evidence="4 5" id="KW-0472">Membrane</keyword>
<proteinExistence type="predicted"/>
<dbReference type="Proteomes" id="UP001305521">
    <property type="component" value="Chromosome"/>
</dbReference>
<evidence type="ECO:0000313" key="6">
    <source>
        <dbReference type="EMBL" id="WPB85015.1"/>
    </source>
</evidence>
<organism evidence="6 7">
    <name type="scientific">Sediminicoccus rosea</name>
    <dbReference type="NCBI Taxonomy" id="1225128"/>
    <lineage>
        <taxon>Bacteria</taxon>
        <taxon>Pseudomonadati</taxon>
        <taxon>Pseudomonadota</taxon>
        <taxon>Alphaproteobacteria</taxon>
        <taxon>Acetobacterales</taxon>
        <taxon>Roseomonadaceae</taxon>
        <taxon>Sediminicoccus</taxon>
    </lineage>
</organism>
<dbReference type="EMBL" id="CP137852">
    <property type="protein sequence ID" value="WPB85015.1"/>
    <property type="molecule type" value="Genomic_DNA"/>
</dbReference>
<reference evidence="6 7" key="1">
    <citation type="submission" date="2023-11" db="EMBL/GenBank/DDBJ databases">
        <title>Arctic aerobic anoxygenic photoheterotroph Sediminicoccus rosea KRV36 adapts its photosynthesis to long days of polar summer.</title>
        <authorList>
            <person name="Tomasch J."/>
            <person name="Kopejtka K."/>
            <person name="Bily T."/>
            <person name="Gardiner A.T."/>
            <person name="Gardian Z."/>
            <person name="Shivaramu S."/>
            <person name="Koblizek M."/>
            <person name="Engelhardt F."/>
            <person name="Kaftan D."/>
        </authorList>
    </citation>
    <scope>NUCLEOTIDE SEQUENCE [LARGE SCALE GENOMIC DNA]</scope>
    <source>
        <strain evidence="6 7">R-30</strain>
    </source>
</reference>
<evidence type="ECO:0000256" key="3">
    <source>
        <dbReference type="ARBA" id="ARBA00022989"/>
    </source>
</evidence>
<evidence type="ECO:0000313" key="7">
    <source>
        <dbReference type="Proteomes" id="UP001305521"/>
    </source>
</evidence>
<gene>
    <name evidence="6" type="ORF">R9Z33_23345</name>
</gene>
<dbReference type="RefSeq" id="WP_318648980.1">
    <property type="nucleotide sequence ID" value="NZ_CP137852.1"/>
</dbReference>